<dbReference type="EMBL" id="JAZGSY010000013">
    <property type="protein sequence ID" value="KAL1843580.1"/>
    <property type="molecule type" value="Genomic_DNA"/>
</dbReference>
<sequence length="660" mass="69146">MNQAPGQVLAGQANAQKIQAKGPAAAGAAGAAGAAPGTQGRPQVPQLFRPEDMRNMYFLTEEERVKYERGLSHLWKLHDGAAPNSPEQIEAKKKLIEFGKILTAKLHQRQQQQGQGQAAQPAAAGNANNVPRPAAGPAPAGQARPLPAHIINHVNSVQFQIPADLNVPDKAKWLEDLKSRYAKALFSIEQNRNLAKMVEKALENQALTPEQRKQHEDRKAQAVKNYNEAARFANNVRQQYILGGGGQRVSQDAAAGENAGTQASPQLAQGAVQPPNQGVNNTGGPLASPANPMQSTTAAVNAAFEAARKQQLAAGRMPGAAQAPATAAQAQPSPATQAPAQPIAAQPQPQQAQKPIQPPVAPLKLEPTMPAVPSPINTAIASAGTPTQNSARIQTPQSATPTIANSNVRPLSHADAVNKASQSVPGMSAAAAQVSGTPGPAPGIGVPGGQQIPQAHQQQGHPHAHAQPGGHPTATALHSKLPIPKNLHEKAIQMPTPVPNIGGIGATGRPTFTGGSGTAGGVLNQPVLAKTPAYQLEGEGERVLNKKRLDELVRQVCGGTAEGQEGNLLTPEVEEAVLNMADTFIDTVIAQACRNAKERGSKVLEIRDMQLVLERTFNIRIPGYSSEELRTVRKVQPNSSWIKKMSAVQAAKVVPGKGDI</sequence>
<organism evidence="8 9">
    <name type="scientific">Humicola insolens</name>
    <name type="common">Soft-rot fungus</name>
    <dbReference type="NCBI Taxonomy" id="85995"/>
    <lineage>
        <taxon>Eukaryota</taxon>
        <taxon>Fungi</taxon>
        <taxon>Dikarya</taxon>
        <taxon>Ascomycota</taxon>
        <taxon>Pezizomycotina</taxon>
        <taxon>Sordariomycetes</taxon>
        <taxon>Sordariomycetidae</taxon>
        <taxon>Sordariales</taxon>
        <taxon>Chaetomiaceae</taxon>
        <taxon>Mycothermus</taxon>
    </lineage>
</organism>
<feature type="domain" description="Transcription initiation factor TFIID subunit 12" evidence="7">
    <location>
        <begin position="546"/>
        <end position="619"/>
    </location>
</feature>
<evidence type="ECO:0000256" key="4">
    <source>
        <dbReference type="ARBA" id="ARBA00023163"/>
    </source>
</evidence>
<feature type="region of interest" description="Disordered" evidence="6">
    <location>
        <begin position="431"/>
        <end position="477"/>
    </location>
</feature>
<comment type="caution">
    <text evidence="8">The sequence shown here is derived from an EMBL/GenBank/DDBJ whole genome shotgun (WGS) entry which is preliminary data.</text>
</comment>
<feature type="region of interest" description="Disordered" evidence="6">
    <location>
        <begin position="106"/>
        <end position="144"/>
    </location>
</feature>
<proteinExistence type="inferred from homology"/>
<feature type="compositionally biased region" description="Low complexity" evidence="6">
    <location>
        <begin position="22"/>
        <end position="37"/>
    </location>
</feature>
<dbReference type="InterPro" id="IPR037794">
    <property type="entry name" value="TAF12"/>
</dbReference>
<feature type="compositionally biased region" description="Low complexity" evidence="6">
    <location>
        <begin position="449"/>
        <end position="472"/>
    </location>
</feature>
<protein>
    <recommendedName>
        <fullName evidence="7">Transcription initiation factor TFIID subunit 12 domain-containing protein</fullName>
    </recommendedName>
</protein>
<feature type="compositionally biased region" description="Polar residues" evidence="6">
    <location>
        <begin position="274"/>
        <end position="283"/>
    </location>
</feature>
<comment type="similarity">
    <text evidence="2">Belongs to the TAF12 family.</text>
</comment>
<comment type="subcellular location">
    <subcellularLocation>
        <location evidence="1">Nucleus</location>
    </subcellularLocation>
</comment>
<evidence type="ECO:0000313" key="8">
    <source>
        <dbReference type="EMBL" id="KAL1843580.1"/>
    </source>
</evidence>
<accession>A0ABR3VQ36</accession>
<dbReference type="PANTHER" id="PTHR12264:SF21">
    <property type="entry name" value="TRANSCRIPTION INITIATION FACTOR TFIID SUBUNIT 12"/>
    <property type="match status" value="1"/>
</dbReference>
<dbReference type="InterPro" id="IPR003228">
    <property type="entry name" value="TFIID_TAF12_dom"/>
</dbReference>
<dbReference type="CDD" id="cd07981">
    <property type="entry name" value="HFD_TAF12"/>
    <property type="match status" value="1"/>
</dbReference>
<keyword evidence="3" id="KW-0805">Transcription regulation</keyword>
<feature type="compositionally biased region" description="Low complexity" evidence="6">
    <location>
        <begin position="109"/>
        <end position="144"/>
    </location>
</feature>
<dbReference type="Pfam" id="PF03847">
    <property type="entry name" value="TFIID_20kDa"/>
    <property type="match status" value="1"/>
</dbReference>
<feature type="region of interest" description="Disordered" evidence="6">
    <location>
        <begin position="381"/>
        <end position="403"/>
    </location>
</feature>
<keyword evidence="5" id="KW-0539">Nucleus</keyword>
<feature type="compositionally biased region" description="Low complexity" evidence="6">
    <location>
        <begin position="320"/>
        <end position="355"/>
    </location>
</feature>
<keyword evidence="4" id="KW-0804">Transcription</keyword>
<reference evidence="8 9" key="1">
    <citation type="journal article" date="2024" name="Commun. Biol.">
        <title>Comparative genomic analysis of thermophilic fungi reveals convergent evolutionary adaptations and gene losses.</title>
        <authorList>
            <person name="Steindorff A.S."/>
            <person name="Aguilar-Pontes M.V."/>
            <person name="Robinson A.J."/>
            <person name="Andreopoulos B."/>
            <person name="LaButti K."/>
            <person name="Kuo A."/>
            <person name="Mondo S."/>
            <person name="Riley R."/>
            <person name="Otillar R."/>
            <person name="Haridas S."/>
            <person name="Lipzen A."/>
            <person name="Grimwood J."/>
            <person name="Schmutz J."/>
            <person name="Clum A."/>
            <person name="Reid I.D."/>
            <person name="Moisan M.C."/>
            <person name="Butler G."/>
            <person name="Nguyen T.T.M."/>
            <person name="Dewar K."/>
            <person name="Conant G."/>
            <person name="Drula E."/>
            <person name="Henrissat B."/>
            <person name="Hansel C."/>
            <person name="Singer S."/>
            <person name="Hutchinson M.I."/>
            <person name="de Vries R.P."/>
            <person name="Natvig D.O."/>
            <person name="Powell A.J."/>
            <person name="Tsang A."/>
            <person name="Grigoriev I.V."/>
        </authorList>
    </citation>
    <scope>NUCLEOTIDE SEQUENCE [LARGE SCALE GENOMIC DNA]</scope>
    <source>
        <strain evidence="8 9">CBS 620.91</strain>
    </source>
</reference>
<dbReference type="SUPFAM" id="SSF47113">
    <property type="entry name" value="Histone-fold"/>
    <property type="match status" value="1"/>
</dbReference>
<gene>
    <name evidence="8" type="ORF">VTJ49DRAFT_863</name>
</gene>
<feature type="region of interest" description="Disordered" evidence="6">
    <location>
        <begin position="1"/>
        <end position="45"/>
    </location>
</feature>
<dbReference type="Proteomes" id="UP001583172">
    <property type="component" value="Unassembled WGS sequence"/>
</dbReference>
<feature type="region of interest" description="Disordered" evidence="6">
    <location>
        <begin position="311"/>
        <end position="362"/>
    </location>
</feature>
<evidence type="ECO:0000256" key="5">
    <source>
        <dbReference type="ARBA" id="ARBA00023242"/>
    </source>
</evidence>
<evidence type="ECO:0000256" key="2">
    <source>
        <dbReference type="ARBA" id="ARBA00007530"/>
    </source>
</evidence>
<feature type="region of interest" description="Disordered" evidence="6">
    <location>
        <begin position="250"/>
        <end position="295"/>
    </location>
</feature>
<evidence type="ECO:0000256" key="3">
    <source>
        <dbReference type="ARBA" id="ARBA00023015"/>
    </source>
</evidence>
<evidence type="ECO:0000256" key="6">
    <source>
        <dbReference type="SAM" id="MobiDB-lite"/>
    </source>
</evidence>
<evidence type="ECO:0000259" key="7">
    <source>
        <dbReference type="Pfam" id="PF03847"/>
    </source>
</evidence>
<dbReference type="Gene3D" id="1.10.20.10">
    <property type="entry name" value="Histone, subunit A"/>
    <property type="match status" value="1"/>
</dbReference>
<keyword evidence="9" id="KW-1185">Reference proteome</keyword>
<evidence type="ECO:0000313" key="9">
    <source>
        <dbReference type="Proteomes" id="UP001583172"/>
    </source>
</evidence>
<dbReference type="InterPro" id="IPR009072">
    <property type="entry name" value="Histone-fold"/>
</dbReference>
<name>A0ABR3VQ36_HUMIN</name>
<evidence type="ECO:0000256" key="1">
    <source>
        <dbReference type="ARBA" id="ARBA00004123"/>
    </source>
</evidence>
<dbReference type="PANTHER" id="PTHR12264">
    <property type="entry name" value="TRANSCRIPTION INITIATION FACTOR TFIID SUBUNIT 12"/>
    <property type="match status" value="1"/>
</dbReference>